<feature type="compositionally biased region" description="Basic and acidic residues" evidence="7">
    <location>
        <begin position="278"/>
        <end position="296"/>
    </location>
</feature>
<dbReference type="Proteomes" id="UP000694843">
    <property type="component" value="Unplaced"/>
</dbReference>
<feature type="compositionally biased region" description="Polar residues" evidence="7">
    <location>
        <begin position="427"/>
        <end position="447"/>
    </location>
</feature>
<keyword evidence="2 6" id="KW-0963">Cytoplasm</keyword>
<feature type="compositionally biased region" description="Basic and acidic residues" evidence="7">
    <location>
        <begin position="383"/>
        <end position="400"/>
    </location>
</feature>
<keyword evidence="6" id="KW-0493">Microtubule</keyword>
<keyword evidence="4" id="KW-0677">Repeat</keyword>
<feature type="region of interest" description="Disordered" evidence="7">
    <location>
        <begin position="98"/>
        <end position="447"/>
    </location>
</feature>
<dbReference type="InterPro" id="IPR001084">
    <property type="entry name" value="MAP_tubulin-bd_rpt"/>
</dbReference>
<evidence type="ECO:0000256" key="6">
    <source>
        <dbReference type="RuleBase" id="RU000686"/>
    </source>
</evidence>
<dbReference type="PROSITE" id="PS00229">
    <property type="entry name" value="TAU_MAP_1"/>
    <property type="match status" value="1"/>
</dbReference>
<dbReference type="GO" id="GO:0000226">
    <property type="term" value="P:microtubule cytoskeleton organization"/>
    <property type="evidence" value="ECO:0007669"/>
    <property type="project" value="TreeGrafter"/>
</dbReference>
<dbReference type="PANTHER" id="PTHR11501:SF18">
    <property type="entry name" value="MICROTUBULE-ASSOCIATED PROTEIN"/>
    <property type="match status" value="1"/>
</dbReference>
<feature type="compositionally biased region" description="Polar residues" evidence="7">
    <location>
        <begin position="173"/>
        <end position="186"/>
    </location>
</feature>
<feature type="compositionally biased region" description="Basic and acidic residues" evidence="7">
    <location>
        <begin position="162"/>
        <end position="171"/>
    </location>
</feature>
<evidence type="ECO:0000313" key="9">
    <source>
        <dbReference type="RefSeq" id="XP_018023097.1"/>
    </source>
</evidence>
<dbReference type="KEGG" id="hazt:108679085"/>
<dbReference type="Pfam" id="PF00418">
    <property type="entry name" value="Tubulin-binding"/>
    <property type="match status" value="4"/>
</dbReference>
<dbReference type="GeneID" id="108679085"/>
<evidence type="ECO:0000256" key="1">
    <source>
        <dbReference type="ARBA" id="ARBA00004245"/>
    </source>
</evidence>
<keyword evidence="3" id="KW-0597">Phosphoprotein</keyword>
<name>A0A8B7PBM0_HYAAZ</name>
<evidence type="ECO:0000313" key="8">
    <source>
        <dbReference type="Proteomes" id="UP000694843"/>
    </source>
</evidence>
<protein>
    <recommendedName>
        <fullName evidence="6">Microtubule-associated protein</fullName>
    </recommendedName>
</protein>
<dbReference type="PROSITE" id="PS51491">
    <property type="entry name" value="TAU_MAP_2"/>
    <property type="match status" value="3"/>
</dbReference>
<dbReference type="CTD" id="326116"/>
<organism evidence="8 9">
    <name type="scientific">Hyalella azteca</name>
    <name type="common">Amphipod</name>
    <dbReference type="NCBI Taxonomy" id="294128"/>
    <lineage>
        <taxon>Eukaryota</taxon>
        <taxon>Metazoa</taxon>
        <taxon>Ecdysozoa</taxon>
        <taxon>Arthropoda</taxon>
        <taxon>Crustacea</taxon>
        <taxon>Multicrustacea</taxon>
        <taxon>Malacostraca</taxon>
        <taxon>Eumalacostraca</taxon>
        <taxon>Peracarida</taxon>
        <taxon>Amphipoda</taxon>
        <taxon>Senticaudata</taxon>
        <taxon>Talitrida</taxon>
        <taxon>Talitroidea</taxon>
        <taxon>Hyalellidae</taxon>
        <taxon>Hyalella</taxon>
    </lineage>
</organism>
<sequence>MEMSEQSEKYESALIVEKTQEVDGDIQRVEVESKQSLESESLSVMTVKKCEYGSSTKESKEVETNEETSAIETSVTEISSSEVVEHHYEESQALVLTETRNSSDTNAVAAIGEQTQQAVKTADSEEASDSTKKKIATAPRSGGRVSRRRSPTKPSSSRRRISRPEEGHDSGVDETTQSQNGESSSPPKGGRASPRKRQPRSVDPSPMKRLGQPTAASVERKKVPMNKVEVGKSASPNLKQVKSKIGSLDNTTYRPGGGNVKIESKKLDYSRASSRITAKNEEYKPRGGDKKIESQKLKWNAQSKVGSLENTSHKAGGGAKKIETQKLNFKDSAQSKVGSRDNIKHKAGGGDVQNPKIQEQRLDFKEKASSKVGSLKNVTHRPGGGDKKIFDDKEYLRQRSSECGSPCKTPSSVPGSVCSASRPESPAGTNPTSQATSGVTSPQPSES</sequence>
<reference evidence="9" key="1">
    <citation type="submission" date="2025-08" db="UniProtKB">
        <authorList>
            <consortium name="RefSeq"/>
        </authorList>
    </citation>
    <scope>IDENTIFICATION</scope>
    <source>
        <tissue evidence="9">Whole organism</tissue>
    </source>
</reference>
<feature type="compositionally biased region" description="Basic and acidic residues" evidence="7">
    <location>
        <begin position="358"/>
        <end position="369"/>
    </location>
</feature>
<accession>A0A8B7PBM0</accession>
<feature type="compositionally biased region" description="Polar residues" evidence="7">
    <location>
        <begin position="325"/>
        <end position="337"/>
    </location>
</feature>
<evidence type="ECO:0000256" key="7">
    <source>
        <dbReference type="SAM" id="MobiDB-lite"/>
    </source>
</evidence>
<dbReference type="GO" id="GO:0043005">
    <property type="term" value="C:neuron projection"/>
    <property type="evidence" value="ECO:0007669"/>
    <property type="project" value="TreeGrafter"/>
</dbReference>
<feature type="region of interest" description="Disordered" evidence="7">
    <location>
        <begin position="53"/>
        <end position="83"/>
    </location>
</feature>
<evidence type="ECO:0000256" key="3">
    <source>
        <dbReference type="ARBA" id="ARBA00022553"/>
    </source>
</evidence>
<proteinExistence type="predicted"/>
<comment type="subcellular location">
    <subcellularLocation>
        <location evidence="1 6">Cytoplasm</location>
        <location evidence="1 6">Cytoskeleton</location>
    </subcellularLocation>
</comment>
<dbReference type="GO" id="GO:0008017">
    <property type="term" value="F:microtubule binding"/>
    <property type="evidence" value="ECO:0007669"/>
    <property type="project" value="InterPro"/>
</dbReference>
<dbReference type="GO" id="GO:0031175">
    <property type="term" value="P:neuron projection development"/>
    <property type="evidence" value="ECO:0007669"/>
    <property type="project" value="TreeGrafter"/>
</dbReference>
<evidence type="ECO:0000256" key="2">
    <source>
        <dbReference type="ARBA" id="ARBA00022490"/>
    </source>
</evidence>
<dbReference type="GO" id="GO:0005874">
    <property type="term" value="C:microtubule"/>
    <property type="evidence" value="ECO:0007669"/>
    <property type="project" value="UniProtKB-KW"/>
</dbReference>
<dbReference type="RefSeq" id="XP_018023097.1">
    <property type="nucleotide sequence ID" value="XM_018167608.2"/>
</dbReference>
<dbReference type="AlphaFoldDB" id="A0A8B7PBM0"/>
<evidence type="ECO:0000256" key="4">
    <source>
        <dbReference type="ARBA" id="ARBA00022737"/>
    </source>
</evidence>
<keyword evidence="8" id="KW-1185">Reference proteome</keyword>
<keyword evidence="5 6" id="KW-0206">Cytoskeleton</keyword>
<feature type="compositionally biased region" description="Low complexity" evidence="7">
    <location>
        <begin position="67"/>
        <end position="82"/>
    </location>
</feature>
<dbReference type="InterPro" id="IPR027324">
    <property type="entry name" value="MAP2/MAP4/Tau"/>
</dbReference>
<gene>
    <name evidence="9" type="primary">LOC108679085</name>
</gene>
<feature type="compositionally biased region" description="Basic residues" evidence="7">
    <location>
        <begin position="145"/>
        <end position="161"/>
    </location>
</feature>
<feature type="compositionally biased region" description="Polar residues" evidence="7">
    <location>
        <begin position="300"/>
        <end position="310"/>
    </location>
</feature>
<dbReference type="OrthoDB" id="9378527at2759"/>
<evidence type="ECO:0000256" key="5">
    <source>
        <dbReference type="ARBA" id="ARBA00023212"/>
    </source>
</evidence>
<dbReference type="PANTHER" id="PTHR11501">
    <property type="entry name" value="MICROTUBULE-ASSOCIATED PROTEIN"/>
    <property type="match status" value="1"/>
</dbReference>